<dbReference type="AlphaFoldDB" id="A0A9D2HDI4"/>
<gene>
    <name evidence="4" type="ORF">H9962_04740</name>
</gene>
<proteinExistence type="predicted"/>
<evidence type="ECO:0000313" key="4">
    <source>
        <dbReference type="EMBL" id="HJA08479.1"/>
    </source>
</evidence>
<dbReference type="SUPFAM" id="SSF53756">
    <property type="entry name" value="UDP-Glycosyltransferase/glycogen phosphorylase"/>
    <property type="match status" value="1"/>
</dbReference>
<feature type="domain" description="Glycosyltransferase subfamily 4-like N-terminal" evidence="3">
    <location>
        <begin position="20"/>
        <end position="166"/>
    </location>
</feature>
<dbReference type="Gene3D" id="3.40.50.2000">
    <property type="entry name" value="Glycogen Phosphorylase B"/>
    <property type="match status" value="2"/>
</dbReference>
<evidence type="ECO:0000256" key="1">
    <source>
        <dbReference type="ARBA" id="ARBA00022676"/>
    </source>
</evidence>
<dbReference type="GO" id="GO:0016757">
    <property type="term" value="F:glycosyltransferase activity"/>
    <property type="evidence" value="ECO:0007669"/>
    <property type="project" value="UniProtKB-KW"/>
</dbReference>
<name>A0A9D2HDI4_9BACT</name>
<dbReference type="Proteomes" id="UP000824225">
    <property type="component" value="Unassembled WGS sequence"/>
</dbReference>
<dbReference type="InterPro" id="IPR028098">
    <property type="entry name" value="Glyco_trans_4-like_N"/>
</dbReference>
<keyword evidence="2" id="KW-0808">Transferase</keyword>
<comment type="caution">
    <text evidence="4">The sequence shown here is derived from an EMBL/GenBank/DDBJ whole genome shotgun (WGS) entry which is preliminary data.</text>
</comment>
<reference evidence="4" key="2">
    <citation type="submission" date="2021-04" db="EMBL/GenBank/DDBJ databases">
        <authorList>
            <person name="Gilroy R."/>
        </authorList>
    </citation>
    <scope>NUCLEOTIDE SEQUENCE</scope>
    <source>
        <strain evidence="4">CHK186-16707</strain>
    </source>
</reference>
<accession>A0A9D2HDI4</accession>
<protein>
    <submittedName>
        <fullName evidence="4">Glycosyltransferase family 4 protein</fullName>
    </submittedName>
</protein>
<dbReference type="Pfam" id="PF13692">
    <property type="entry name" value="Glyco_trans_1_4"/>
    <property type="match status" value="1"/>
</dbReference>
<dbReference type="CDD" id="cd03801">
    <property type="entry name" value="GT4_PimA-like"/>
    <property type="match status" value="1"/>
</dbReference>
<keyword evidence="1" id="KW-0328">Glycosyltransferase</keyword>
<sequence length="376" mass="41082">MRSIQVVNVRWYNATAWYGVTLAHALQTAGHPTLVAGLADTPPLLKARELGLETLALPFNSLNPATLFAMGGNMDRLMREFRPDVVNCHRGEAFILWALLKKRHGYALVRTRGDQRLPRDNTPNRWLHRRAADAVVATNSRMARHFVDALGVPPVRVHTIVGGVDKGRFRPDSAARRMVRERCGFTDADFVLGVVGRMDEVKGMREAIQALALARPRLEAAGRRPRLLLIAFPSQYGEADAARWAETAGLGDLGETVLVSGKVERPQDWINALDLGILASLGSEAIARAALEIMACGVPLVSTKVGVMPDLLPEEYLCEPGDESALADLLAICGDEDRLATLCRICGERMTDLGVDDFCAQTLALYRSLTAGALER</sequence>
<evidence type="ECO:0000256" key="2">
    <source>
        <dbReference type="ARBA" id="ARBA00022679"/>
    </source>
</evidence>
<dbReference type="EMBL" id="DXAN01000014">
    <property type="protein sequence ID" value="HJA08479.1"/>
    <property type="molecule type" value="Genomic_DNA"/>
</dbReference>
<reference evidence="4" key="1">
    <citation type="journal article" date="2021" name="PeerJ">
        <title>Extensive microbial diversity within the chicken gut microbiome revealed by metagenomics and culture.</title>
        <authorList>
            <person name="Gilroy R."/>
            <person name="Ravi A."/>
            <person name="Getino M."/>
            <person name="Pursley I."/>
            <person name="Horton D.L."/>
            <person name="Alikhan N.F."/>
            <person name="Baker D."/>
            <person name="Gharbi K."/>
            <person name="Hall N."/>
            <person name="Watson M."/>
            <person name="Adriaenssens E.M."/>
            <person name="Foster-Nyarko E."/>
            <person name="Jarju S."/>
            <person name="Secka A."/>
            <person name="Antonio M."/>
            <person name="Oren A."/>
            <person name="Chaudhuri R.R."/>
            <person name="La Ragione R."/>
            <person name="Hildebrand F."/>
            <person name="Pallen M.J."/>
        </authorList>
    </citation>
    <scope>NUCLEOTIDE SEQUENCE</scope>
    <source>
        <strain evidence="4">CHK186-16707</strain>
    </source>
</reference>
<dbReference type="Pfam" id="PF13439">
    <property type="entry name" value="Glyco_transf_4"/>
    <property type="match status" value="1"/>
</dbReference>
<evidence type="ECO:0000313" key="5">
    <source>
        <dbReference type="Proteomes" id="UP000824225"/>
    </source>
</evidence>
<dbReference type="PANTHER" id="PTHR12526:SF510">
    <property type="entry name" value="D-INOSITOL 3-PHOSPHATE GLYCOSYLTRANSFERASE"/>
    <property type="match status" value="1"/>
</dbReference>
<dbReference type="PANTHER" id="PTHR12526">
    <property type="entry name" value="GLYCOSYLTRANSFERASE"/>
    <property type="match status" value="1"/>
</dbReference>
<evidence type="ECO:0000259" key="3">
    <source>
        <dbReference type="Pfam" id="PF13439"/>
    </source>
</evidence>
<organism evidence="4 5">
    <name type="scientific">Candidatus Mailhella merdigallinarum</name>
    <dbReference type="NCBI Taxonomy" id="2838658"/>
    <lineage>
        <taxon>Bacteria</taxon>
        <taxon>Pseudomonadati</taxon>
        <taxon>Thermodesulfobacteriota</taxon>
        <taxon>Desulfovibrionia</taxon>
        <taxon>Desulfovibrionales</taxon>
        <taxon>Desulfovibrionaceae</taxon>
        <taxon>Mailhella</taxon>
    </lineage>
</organism>